<feature type="domain" description="UV-stimulated scaffold protein A C-terminal" evidence="3">
    <location>
        <begin position="318"/>
        <end position="423"/>
    </location>
</feature>
<gene>
    <name evidence="4" type="ORF">L9F63_024655</name>
</gene>
<keyword evidence="1" id="KW-0175">Coiled coil</keyword>
<evidence type="ECO:0000313" key="4">
    <source>
        <dbReference type="EMBL" id="KAJ9579239.1"/>
    </source>
</evidence>
<dbReference type="AlphaFoldDB" id="A0AAD8E737"/>
<comment type="caution">
    <text evidence="4">The sequence shown here is derived from an EMBL/GenBank/DDBJ whole genome shotgun (WGS) entry which is preliminary data.</text>
</comment>
<keyword evidence="5" id="KW-1185">Reference proteome</keyword>
<dbReference type="GO" id="GO:0005694">
    <property type="term" value="C:chromosome"/>
    <property type="evidence" value="ECO:0007669"/>
    <property type="project" value="TreeGrafter"/>
</dbReference>
<accession>A0AAD8E737</accession>
<proteinExistence type="predicted"/>
<dbReference type="GO" id="GO:0009411">
    <property type="term" value="P:response to UV"/>
    <property type="evidence" value="ECO:0007669"/>
    <property type="project" value="InterPro"/>
</dbReference>
<feature type="non-terminal residue" evidence="4">
    <location>
        <position position="1"/>
    </location>
</feature>
<feature type="compositionally biased region" description="Polar residues" evidence="2">
    <location>
        <begin position="286"/>
        <end position="297"/>
    </location>
</feature>
<reference evidence="4" key="1">
    <citation type="journal article" date="2023" name="IScience">
        <title>Live-bearing cockroach genome reveals convergent evolutionary mechanisms linked to viviparity in insects and beyond.</title>
        <authorList>
            <person name="Fouks B."/>
            <person name="Harrison M.C."/>
            <person name="Mikhailova A.A."/>
            <person name="Marchal E."/>
            <person name="English S."/>
            <person name="Carruthers M."/>
            <person name="Jennings E.C."/>
            <person name="Chiamaka E.L."/>
            <person name="Frigard R.A."/>
            <person name="Pippel M."/>
            <person name="Attardo G.M."/>
            <person name="Benoit J.B."/>
            <person name="Bornberg-Bauer E."/>
            <person name="Tobe S.S."/>
        </authorList>
    </citation>
    <scope>NUCLEOTIDE SEQUENCE</scope>
    <source>
        <strain evidence="4">Stay&amp;Tobe</strain>
    </source>
</reference>
<organism evidence="4 5">
    <name type="scientific">Diploptera punctata</name>
    <name type="common">Pacific beetle cockroach</name>
    <dbReference type="NCBI Taxonomy" id="6984"/>
    <lineage>
        <taxon>Eukaryota</taxon>
        <taxon>Metazoa</taxon>
        <taxon>Ecdysozoa</taxon>
        <taxon>Arthropoda</taxon>
        <taxon>Hexapoda</taxon>
        <taxon>Insecta</taxon>
        <taxon>Pterygota</taxon>
        <taxon>Neoptera</taxon>
        <taxon>Polyneoptera</taxon>
        <taxon>Dictyoptera</taxon>
        <taxon>Blattodea</taxon>
        <taxon>Blaberoidea</taxon>
        <taxon>Blaberidae</taxon>
        <taxon>Diplopterinae</taxon>
        <taxon>Diploptera</taxon>
    </lineage>
</organism>
<dbReference type="PANTHER" id="PTHR28670">
    <property type="entry name" value="UV-STIMULATED SCAFFOLD PROTEIN A"/>
    <property type="match status" value="1"/>
</dbReference>
<dbReference type="EMBL" id="JASPKZ010008578">
    <property type="protein sequence ID" value="KAJ9579239.1"/>
    <property type="molecule type" value="Genomic_DNA"/>
</dbReference>
<dbReference type="GO" id="GO:0000993">
    <property type="term" value="F:RNA polymerase II complex binding"/>
    <property type="evidence" value="ECO:0007669"/>
    <property type="project" value="TreeGrafter"/>
</dbReference>
<evidence type="ECO:0000259" key="3">
    <source>
        <dbReference type="Pfam" id="PF09740"/>
    </source>
</evidence>
<evidence type="ECO:0000256" key="1">
    <source>
        <dbReference type="SAM" id="Coils"/>
    </source>
</evidence>
<dbReference type="GO" id="GO:0006283">
    <property type="term" value="P:transcription-coupled nucleotide-excision repair"/>
    <property type="evidence" value="ECO:0007669"/>
    <property type="project" value="TreeGrafter"/>
</dbReference>
<sequence length="535" mass="60958">VDFNAIRIENAAERAIQQERDRRLAVINQEKLKKVAAEMTELEPEIDNTLTALENCMALLLPTLDDFFIQGGNKHCEDDVETSEHNNVTPSTSNAVDDEMEIENNDCLNFREHGIVNSKYSIAISVNTVIPTVKENAENAAIFENARDMHTLIKNRYLPSVKKWIQIITKASGNSDELKKIIDLKQKLEKAVEKYIQLISRSVLESCSESSDSDFEEVEEKDGYEDKAHEELLLPATTPTKLKPKNQPSWSIWSEENNELDPTSAQSTLSAIKSTKPTTPHKKQETAVTHTEPIPSTSKEDPPPPVQESRKAKLLAVAPKVPFDIDLYHWEDENIKIPTMVAVRAEGSRFWNTTQEELEEVPVPDGVKSIRTRVIEFAGKFEPVEWSCRTPLSNGKLCPRRDRYKCPFHGPIVARDKMGQCSNPEDAQKLSQQEEDKNIKNPDWQDPQLLEDIKNATGMDLKIPEKRKGNKKKNKNKYPGLTDIKAKQNTAYTRISKKIFKRGAMKRIAKALDVQDHKRFRDKFGDQFHYMHDTA</sequence>
<dbReference type="Proteomes" id="UP001233999">
    <property type="component" value="Unassembled WGS sequence"/>
</dbReference>
<feature type="region of interest" description="Disordered" evidence="2">
    <location>
        <begin position="209"/>
        <end position="311"/>
    </location>
</feature>
<evidence type="ECO:0000313" key="5">
    <source>
        <dbReference type="Proteomes" id="UP001233999"/>
    </source>
</evidence>
<dbReference type="Pfam" id="PF09740">
    <property type="entry name" value="DUF2043"/>
    <property type="match status" value="1"/>
</dbReference>
<feature type="coiled-coil region" evidence="1">
    <location>
        <begin position="174"/>
        <end position="201"/>
    </location>
</feature>
<name>A0AAD8E737_DIPPU</name>
<feature type="compositionally biased region" description="Polar residues" evidence="2">
    <location>
        <begin position="246"/>
        <end position="278"/>
    </location>
</feature>
<dbReference type="InterPro" id="IPR049431">
    <property type="entry name" value="UVSSA_C"/>
</dbReference>
<evidence type="ECO:0000256" key="2">
    <source>
        <dbReference type="SAM" id="MobiDB-lite"/>
    </source>
</evidence>
<feature type="compositionally biased region" description="Basic and acidic residues" evidence="2">
    <location>
        <begin position="426"/>
        <end position="440"/>
    </location>
</feature>
<dbReference type="PANTHER" id="PTHR28670:SF1">
    <property type="entry name" value="UV-STIMULATED SCAFFOLD PROTEIN A"/>
    <property type="match status" value="1"/>
</dbReference>
<feature type="region of interest" description="Disordered" evidence="2">
    <location>
        <begin position="417"/>
        <end position="445"/>
    </location>
</feature>
<feature type="compositionally biased region" description="Acidic residues" evidence="2">
    <location>
        <begin position="211"/>
        <end position="223"/>
    </location>
</feature>
<protein>
    <recommendedName>
        <fullName evidence="3">UV-stimulated scaffold protein A C-terminal domain-containing protein</fullName>
    </recommendedName>
</protein>
<reference evidence="4" key="2">
    <citation type="submission" date="2023-05" db="EMBL/GenBank/DDBJ databases">
        <authorList>
            <person name="Fouks B."/>
        </authorList>
    </citation>
    <scope>NUCLEOTIDE SEQUENCE</scope>
    <source>
        <strain evidence="4">Stay&amp;Tobe</strain>
        <tissue evidence="4">Testes</tissue>
    </source>
</reference>
<dbReference type="InterPro" id="IPR018610">
    <property type="entry name" value="UVSSA"/>
</dbReference>